<keyword evidence="3" id="KW-1185">Reference proteome</keyword>
<sequence>MDEGRVVNWLDLPSQLMDLISEKLMIHITEFIRFGAVCHSWHSIYTQNRNRLPRQLPGLLLFTEPQPPTQQQYQDQDQDRRQRRSHAFYDFTEKRVYKFPLQLPPHTDCHGSNQGWLIYEKESQLFLLNPFLSVDNEIHLPPLTTFILNEYESVEYYEFGNGQSFIHKAILCGNPASSSNYLVVATDAYSSMLAFYKSGDKEWTSIITDEFEYIEDFIYYKDQLYVLDGHRGLFACDISSDPKVSKVAPPIGQVYAYDLVESSGELLAVKKSNVGFEAYKLDQNLLDWVEIKSLSGGSLFIGANFSLSRLCSNYPGWEPNSVYMTIPRSTIVANRAEVVRVYKLEVGNIESLYLTESNPTVYSTAIWIEPTLRGCPN</sequence>
<dbReference type="STRING" id="218851.A0A2G5E444"/>
<proteinExistence type="predicted"/>
<dbReference type="OrthoDB" id="638130at2759"/>
<evidence type="ECO:0000313" key="3">
    <source>
        <dbReference type="Proteomes" id="UP000230069"/>
    </source>
</evidence>
<name>A0A2G5E444_AQUCA</name>
<dbReference type="AlphaFoldDB" id="A0A2G5E444"/>
<evidence type="ECO:0000313" key="2">
    <source>
        <dbReference type="EMBL" id="PIA50500.1"/>
    </source>
</evidence>
<protein>
    <recommendedName>
        <fullName evidence="1">KIB1-4 beta-propeller domain-containing protein</fullName>
    </recommendedName>
</protein>
<dbReference type="Pfam" id="PF03478">
    <property type="entry name" value="Beta-prop_KIB1-4"/>
    <property type="match status" value="1"/>
</dbReference>
<dbReference type="Proteomes" id="UP000230069">
    <property type="component" value="Unassembled WGS sequence"/>
</dbReference>
<feature type="domain" description="KIB1-4 beta-propeller" evidence="1">
    <location>
        <begin position="88"/>
        <end position="329"/>
    </location>
</feature>
<dbReference type="PANTHER" id="PTHR44259">
    <property type="entry name" value="OS07G0183000 PROTEIN-RELATED"/>
    <property type="match status" value="1"/>
</dbReference>
<organism evidence="2 3">
    <name type="scientific">Aquilegia coerulea</name>
    <name type="common">Rocky mountain columbine</name>
    <dbReference type="NCBI Taxonomy" id="218851"/>
    <lineage>
        <taxon>Eukaryota</taxon>
        <taxon>Viridiplantae</taxon>
        <taxon>Streptophyta</taxon>
        <taxon>Embryophyta</taxon>
        <taxon>Tracheophyta</taxon>
        <taxon>Spermatophyta</taxon>
        <taxon>Magnoliopsida</taxon>
        <taxon>Ranunculales</taxon>
        <taxon>Ranunculaceae</taxon>
        <taxon>Thalictroideae</taxon>
        <taxon>Aquilegia</taxon>
    </lineage>
</organism>
<dbReference type="InterPro" id="IPR050942">
    <property type="entry name" value="F-box_BR-signaling"/>
</dbReference>
<accession>A0A2G5E444</accession>
<reference evidence="2 3" key="1">
    <citation type="submission" date="2017-09" db="EMBL/GenBank/DDBJ databases">
        <title>WGS assembly of Aquilegia coerulea Goldsmith.</title>
        <authorList>
            <person name="Hodges S."/>
            <person name="Kramer E."/>
            <person name="Nordborg M."/>
            <person name="Tomkins J."/>
            <person name="Borevitz J."/>
            <person name="Derieg N."/>
            <person name="Yan J."/>
            <person name="Mihaltcheva S."/>
            <person name="Hayes R.D."/>
            <person name="Rokhsar D."/>
        </authorList>
    </citation>
    <scope>NUCLEOTIDE SEQUENCE [LARGE SCALE GENOMIC DNA]</scope>
    <source>
        <strain evidence="3">cv. Goldsmith</strain>
    </source>
</reference>
<dbReference type="InterPro" id="IPR005174">
    <property type="entry name" value="KIB1-4_b-propeller"/>
</dbReference>
<dbReference type="PANTHER" id="PTHR44259:SF114">
    <property type="entry name" value="OS06G0707300 PROTEIN"/>
    <property type="match status" value="1"/>
</dbReference>
<dbReference type="EMBL" id="KZ305030">
    <property type="protein sequence ID" value="PIA50500.1"/>
    <property type="molecule type" value="Genomic_DNA"/>
</dbReference>
<gene>
    <name evidence="2" type="ORF">AQUCO_01300911v1</name>
</gene>
<evidence type="ECO:0000259" key="1">
    <source>
        <dbReference type="Pfam" id="PF03478"/>
    </source>
</evidence>
<dbReference type="EMBL" id="KZ305030">
    <property type="protein sequence ID" value="PIA50499.1"/>
    <property type="molecule type" value="Genomic_DNA"/>
</dbReference>